<proteinExistence type="predicted"/>
<feature type="transmembrane region" description="Helical" evidence="1">
    <location>
        <begin position="175"/>
        <end position="194"/>
    </location>
</feature>
<keyword evidence="1" id="KW-0812">Transmembrane</keyword>
<reference evidence="2 3" key="1">
    <citation type="submission" date="2019-07" db="EMBL/GenBank/DDBJ databases">
        <title>Diversity of Bacteria from Kongsfjorden, Arctic.</title>
        <authorList>
            <person name="Yu Y."/>
        </authorList>
    </citation>
    <scope>NUCLEOTIDE SEQUENCE [LARGE SCALE GENOMIC DNA]</scope>
    <source>
        <strain evidence="2 3">SM1922</strain>
    </source>
</reference>
<feature type="transmembrane region" description="Helical" evidence="1">
    <location>
        <begin position="316"/>
        <end position="336"/>
    </location>
</feature>
<dbReference type="EMBL" id="VNFE01000004">
    <property type="protein sequence ID" value="TVU89149.1"/>
    <property type="molecule type" value="Genomic_DNA"/>
</dbReference>
<organism evidence="2 3">
    <name type="scientific">Vreelandella titanicae</name>
    <dbReference type="NCBI Taxonomy" id="664683"/>
    <lineage>
        <taxon>Bacteria</taxon>
        <taxon>Pseudomonadati</taxon>
        <taxon>Pseudomonadota</taxon>
        <taxon>Gammaproteobacteria</taxon>
        <taxon>Oceanospirillales</taxon>
        <taxon>Halomonadaceae</taxon>
        <taxon>Vreelandella</taxon>
    </lineage>
</organism>
<evidence type="ECO:0000256" key="1">
    <source>
        <dbReference type="SAM" id="Phobius"/>
    </source>
</evidence>
<keyword evidence="1" id="KW-1133">Transmembrane helix</keyword>
<dbReference type="AlphaFoldDB" id="A0A558J669"/>
<feature type="transmembrane region" description="Helical" evidence="1">
    <location>
        <begin position="95"/>
        <end position="116"/>
    </location>
</feature>
<name>A0A558J669_9GAMM</name>
<dbReference type="RefSeq" id="WP_144812160.1">
    <property type="nucleotide sequence ID" value="NZ_VNFE01000004.1"/>
</dbReference>
<feature type="transmembrane region" description="Helical" evidence="1">
    <location>
        <begin position="215"/>
        <end position="234"/>
    </location>
</feature>
<feature type="transmembrane region" description="Helical" evidence="1">
    <location>
        <begin position="348"/>
        <end position="379"/>
    </location>
</feature>
<feature type="transmembrane region" description="Helical" evidence="1">
    <location>
        <begin position="152"/>
        <end position="169"/>
    </location>
</feature>
<feature type="transmembrane region" description="Helical" evidence="1">
    <location>
        <begin position="276"/>
        <end position="304"/>
    </location>
</feature>
<gene>
    <name evidence="2" type="ORF">FQP89_14150</name>
</gene>
<feature type="transmembrane region" description="Helical" evidence="1">
    <location>
        <begin position="65"/>
        <end position="83"/>
    </location>
</feature>
<dbReference type="PANTHER" id="PTHR36840:SF1">
    <property type="entry name" value="BLL5714 PROTEIN"/>
    <property type="match status" value="1"/>
</dbReference>
<dbReference type="Pfam" id="PF06772">
    <property type="entry name" value="LtrA"/>
    <property type="match status" value="1"/>
</dbReference>
<evidence type="ECO:0000313" key="3">
    <source>
        <dbReference type="Proteomes" id="UP000317288"/>
    </source>
</evidence>
<protein>
    <submittedName>
        <fullName evidence="2">Low temperature requirement protein A</fullName>
    </submittedName>
</protein>
<dbReference type="Proteomes" id="UP000317288">
    <property type="component" value="Unassembled WGS sequence"/>
</dbReference>
<feature type="transmembrane region" description="Helical" evidence="1">
    <location>
        <begin position="32"/>
        <end position="53"/>
    </location>
</feature>
<dbReference type="InterPro" id="IPR010640">
    <property type="entry name" value="Low_temperature_requirement_A"/>
</dbReference>
<feature type="transmembrane region" description="Helical" evidence="1">
    <location>
        <begin position="246"/>
        <end position="264"/>
    </location>
</feature>
<dbReference type="PANTHER" id="PTHR36840">
    <property type="entry name" value="BLL5714 PROTEIN"/>
    <property type="match status" value="1"/>
</dbReference>
<accession>A0A558J669</accession>
<feature type="transmembrane region" description="Helical" evidence="1">
    <location>
        <begin position="122"/>
        <end position="140"/>
    </location>
</feature>
<sequence>MESKPILSRLGILPLVPRDPAEPHRVATPLELLFDLVSVIAVASAAAGLHHAILAFHITEGVLKFSASFFAIWWAWMNFTWYASAYDNNDSLHRVLTIVAMAGSLIMAAGIDRFFQTNNIDMIVAGFVVMRLAMVCFWLRAARHDPERRLTACRYAVGIAIAQVYWVGLMLAQPLALNLLIVFYALGALFELMVPAYAESNCTTPWHRRHLIERYGLFNIIVLGETLLAGSLAIQRVASDNMSKELIGIVISTLVLMFSLWWVYFSQEEHVAHPRLSLALLWGYGHLLIYMSGAAVGVGVAVLVDVVTGYSNLSKSVGLHTIAVAISGYLFGLWVIRERFELEGTGRYILLLTSAVILFSPLILPIEGITALLVIGVAVRNQYACKPFKQETPHGI</sequence>
<evidence type="ECO:0000313" key="2">
    <source>
        <dbReference type="EMBL" id="TVU89149.1"/>
    </source>
</evidence>
<comment type="caution">
    <text evidence="2">The sequence shown here is derived from an EMBL/GenBank/DDBJ whole genome shotgun (WGS) entry which is preliminary data.</text>
</comment>
<keyword evidence="1" id="KW-0472">Membrane</keyword>